<dbReference type="InterPro" id="IPR011029">
    <property type="entry name" value="DEATH-like_dom_sf"/>
</dbReference>
<reference evidence="5" key="3">
    <citation type="submission" date="2025-09" db="UniProtKB">
        <authorList>
            <consortium name="Ensembl"/>
        </authorList>
    </citation>
    <scope>IDENTIFICATION</scope>
</reference>
<accession>A0A8C5E550</accession>
<organism evidence="5 6">
    <name type="scientific">Gouania willdenowi</name>
    <name type="common">Blunt-snouted clingfish</name>
    <name type="synonym">Lepadogaster willdenowi</name>
    <dbReference type="NCBI Taxonomy" id="441366"/>
    <lineage>
        <taxon>Eukaryota</taxon>
        <taxon>Metazoa</taxon>
        <taxon>Chordata</taxon>
        <taxon>Craniata</taxon>
        <taxon>Vertebrata</taxon>
        <taxon>Euteleostomi</taxon>
        <taxon>Actinopterygii</taxon>
        <taxon>Neopterygii</taxon>
        <taxon>Teleostei</taxon>
        <taxon>Neoteleostei</taxon>
        <taxon>Acanthomorphata</taxon>
        <taxon>Ovalentaria</taxon>
        <taxon>Blenniimorphae</taxon>
        <taxon>Blenniiformes</taxon>
        <taxon>Gobiesocoidei</taxon>
        <taxon>Gobiesocidae</taxon>
        <taxon>Gobiesocinae</taxon>
        <taxon>Gouania</taxon>
    </lineage>
</organism>
<evidence type="ECO:0000256" key="2">
    <source>
        <dbReference type="ARBA" id="ARBA00022737"/>
    </source>
</evidence>
<dbReference type="Ensembl" id="ENSGWIT00000018366.1">
    <property type="protein sequence ID" value="ENSGWIP00000016621.1"/>
    <property type="gene ID" value="ENSGWIG00000009326.1"/>
</dbReference>
<dbReference type="Pfam" id="PF17776">
    <property type="entry name" value="NLRC4_HD2"/>
    <property type="match status" value="1"/>
</dbReference>
<dbReference type="GeneID" id="114475839"/>
<protein>
    <submittedName>
        <fullName evidence="5">Protein NLRC3-like</fullName>
    </submittedName>
</protein>
<dbReference type="Gene3D" id="1.10.533.10">
    <property type="entry name" value="Death Domain, Fas"/>
    <property type="match status" value="1"/>
</dbReference>
<keyword evidence="1" id="KW-0433">Leucine-rich repeat</keyword>
<dbReference type="AlphaFoldDB" id="A0A8C5E550"/>
<dbReference type="Gene3D" id="3.40.50.300">
    <property type="entry name" value="P-loop containing nucleotide triphosphate hydrolases"/>
    <property type="match status" value="1"/>
</dbReference>
<keyword evidence="6" id="KW-1185">Reference proteome</keyword>
<dbReference type="PROSITE" id="PS50837">
    <property type="entry name" value="NACHT"/>
    <property type="match status" value="1"/>
</dbReference>
<dbReference type="RefSeq" id="XP_028322777.1">
    <property type="nucleotide sequence ID" value="XM_028466976.1"/>
</dbReference>
<feature type="compositionally biased region" description="Acidic residues" evidence="3">
    <location>
        <begin position="1"/>
        <end position="24"/>
    </location>
</feature>
<reference evidence="5" key="2">
    <citation type="submission" date="2025-08" db="UniProtKB">
        <authorList>
            <consortium name="Ensembl"/>
        </authorList>
    </citation>
    <scope>IDENTIFICATION</scope>
</reference>
<dbReference type="SUPFAM" id="SSF52540">
    <property type="entry name" value="P-loop containing nucleoside triphosphate hydrolases"/>
    <property type="match status" value="1"/>
</dbReference>
<dbReference type="RefSeq" id="XP_028322779.1">
    <property type="nucleotide sequence ID" value="XM_028466978.1"/>
</dbReference>
<dbReference type="RefSeq" id="XP_028322778.1">
    <property type="nucleotide sequence ID" value="XM_028466977.1"/>
</dbReference>
<keyword evidence="2" id="KW-0677">Repeat</keyword>
<gene>
    <name evidence="5" type="primary">nlrc3l1</name>
</gene>
<evidence type="ECO:0000256" key="3">
    <source>
        <dbReference type="SAM" id="MobiDB-lite"/>
    </source>
</evidence>
<dbReference type="PANTHER" id="PTHR24106">
    <property type="entry name" value="NACHT, LRR AND CARD DOMAINS-CONTAINING"/>
    <property type="match status" value="1"/>
</dbReference>
<evidence type="ECO:0000259" key="4">
    <source>
        <dbReference type="PROSITE" id="PS50837"/>
    </source>
</evidence>
<sequence>MEMEMEMELESEGGEDEDDEDEDLFYIPPRRASLDLGPDLNSRSINPPASPVLNYDSMTSGNSSEEMEAEDGSHTGLVLHRRESFTSVSSCDSNDCEKKTLKSRANQVAAAALASEEANMNPGSNEFTHLSLNVPFTFKAISSVLQKLSLQKQDAFRRNLWKRHSQPPPQHLDQVDQVDLVDLVDQLLVRYSLQESLQVTKGLLLELGQKKAVEHLHRLCLQNEVQHELRELLKQKYGEGWVVDGERRSCGQVLIDLHLSAGSDYGPNVEHEVLIINPLHTNQEEAQQQLSADTIFSPAHLQHSHTQLVLLTGVAGSGKSTLVRKLVLDWAEQRSHQHVNFLFPVTFRELRAMGDAQVSLLGLLQHLYPPTLRLTFDLLRSDDVMVMFVFDGLDEYDRKLDLFNTELYGAEPHPTSMDVLVVNLLRGRLLQGAQFLVTARSQVKHSVPWDTLYHEVQLHGFCSAARDEYFRRRFGDREQCDRVLAHVRRLKTLHAMCHLPLFCSLLADECQRVFDARRTHCELPHALTHVHTRLLLALVRQRRSLRAAERSPLEERVFLMEVGRLAFSMLEDGSYLINTSTGQAWDSCSVNIEEAVDHSGVCTQFLIRPQVLHVEKVLSFIHPVVQEYTAALYAFLSFINHGTNVFEPKRTQKNPSRDLISFYSSAVDRSLQCSDGKLNIFLRFLFGLSVETNVELLQPLCSSPPPPSFINEAAALLRNKIKENKRRSNLQSCLEELRVSAHFTQQPHTP</sequence>
<evidence type="ECO:0000313" key="5">
    <source>
        <dbReference type="Ensembl" id="ENSGWIP00000016621.1"/>
    </source>
</evidence>
<dbReference type="InterPro" id="IPR051261">
    <property type="entry name" value="NLR"/>
</dbReference>
<dbReference type="OrthoDB" id="120976at2759"/>
<dbReference type="InterPro" id="IPR041267">
    <property type="entry name" value="NLRP_HD2"/>
</dbReference>
<evidence type="ECO:0000313" key="6">
    <source>
        <dbReference type="Proteomes" id="UP000694680"/>
    </source>
</evidence>
<dbReference type="InterPro" id="IPR027417">
    <property type="entry name" value="P-loop_NTPase"/>
</dbReference>
<dbReference type="CTD" id="794214"/>
<reference evidence="5" key="1">
    <citation type="submission" date="2020-06" db="EMBL/GenBank/DDBJ databases">
        <authorList>
            <consortium name="Wellcome Sanger Institute Data Sharing"/>
        </authorList>
    </citation>
    <scope>NUCLEOTIDE SEQUENCE [LARGE SCALE GENOMIC DNA]</scope>
</reference>
<feature type="domain" description="NACHT" evidence="4">
    <location>
        <begin position="307"/>
        <end position="441"/>
    </location>
</feature>
<feature type="region of interest" description="Disordered" evidence="3">
    <location>
        <begin position="1"/>
        <end position="74"/>
    </location>
</feature>
<dbReference type="Pfam" id="PF05729">
    <property type="entry name" value="NACHT"/>
    <property type="match status" value="1"/>
</dbReference>
<name>A0A8C5E550_GOUWI</name>
<dbReference type="InterPro" id="IPR007111">
    <property type="entry name" value="NACHT_NTPase"/>
</dbReference>
<evidence type="ECO:0000256" key="1">
    <source>
        <dbReference type="ARBA" id="ARBA00022614"/>
    </source>
</evidence>
<dbReference type="Proteomes" id="UP000694680">
    <property type="component" value="Chromosome 14"/>
</dbReference>
<proteinExistence type="predicted"/>